<feature type="transmembrane region" description="Helical" evidence="1">
    <location>
        <begin position="124"/>
        <end position="147"/>
    </location>
</feature>
<keyword evidence="1" id="KW-1133">Transmembrane helix</keyword>
<feature type="transmembrane region" description="Helical" evidence="1">
    <location>
        <begin position="33"/>
        <end position="51"/>
    </location>
</feature>
<protein>
    <submittedName>
        <fullName evidence="2">Metal-dependent hydrolase</fullName>
    </submittedName>
</protein>
<organism evidence="2 3">
    <name type="scientific">Paenibacillus amylolyticus</name>
    <dbReference type="NCBI Taxonomy" id="1451"/>
    <lineage>
        <taxon>Bacteria</taxon>
        <taxon>Bacillati</taxon>
        <taxon>Bacillota</taxon>
        <taxon>Bacilli</taxon>
        <taxon>Bacillales</taxon>
        <taxon>Paenibacillaceae</taxon>
        <taxon>Paenibacillus</taxon>
    </lineage>
</organism>
<dbReference type="RefSeq" id="WP_036674729.1">
    <property type="nucleotide sequence ID" value="NZ_CP145892.1"/>
</dbReference>
<feature type="transmembrane region" description="Helical" evidence="1">
    <location>
        <begin position="63"/>
        <end position="81"/>
    </location>
</feature>
<accession>A0ABD8ATA9</accession>
<dbReference type="Pfam" id="PF04307">
    <property type="entry name" value="YdjM"/>
    <property type="match status" value="1"/>
</dbReference>
<dbReference type="AlphaFoldDB" id="A0ABD8ATA9"/>
<dbReference type="EMBL" id="CP145892">
    <property type="protein sequence ID" value="WWP20832.1"/>
    <property type="molecule type" value="Genomic_DNA"/>
</dbReference>
<evidence type="ECO:0000313" key="2">
    <source>
        <dbReference type="EMBL" id="WWP20832.1"/>
    </source>
</evidence>
<keyword evidence="1" id="KW-0812">Transmembrane</keyword>
<dbReference type="PANTHER" id="PTHR40031">
    <property type="entry name" value="HYPOTHETICAL MEMBRANE SPANNING PROTEIN"/>
    <property type="match status" value="1"/>
</dbReference>
<evidence type="ECO:0000313" key="3">
    <source>
        <dbReference type="Proteomes" id="UP001364764"/>
    </source>
</evidence>
<proteinExistence type="predicted"/>
<dbReference type="Proteomes" id="UP001364764">
    <property type="component" value="Chromosome"/>
</dbReference>
<feature type="transmembrane region" description="Helical" evidence="1">
    <location>
        <begin position="154"/>
        <end position="172"/>
    </location>
</feature>
<feature type="transmembrane region" description="Helical" evidence="1">
    <location>
        <begin position="88"/>
        <end position="104"/>
    </location>
</feature>
<name>A0ABD8ATA9_PAEAM</name>
<dbReference type="GeneID" id="93473995"/>
<reference evidence="2 3" key="1">
    <citation type="submission" date="2024-02" db="EMBL/GenBank/DDBJ databases">
        <title>Complete sequences of two Paenibacillus sp. strains and one Lysinibacillus strain isolated from the environment on STAA medium highlight biotechnological potential.</title>
        <authorList>
            <person name="Attere S.A."/>
            <person name="Piche L.C."/>
            <person name="Intertaglia L."/>
            <person name="Lami R."/>
            <person name="Charette S.J."/>
            <person name="Vincent A.T."/>
        </authorList>
    </citation>
    <scope>NUCLEOTIDE SEQUENCE [LARGE SCALE GENOMIC DNA]</scope>
    <source>
        <strain evidence="2 3">Y5S-7</strain>
    </source>
</reference>
<keyword evidence="1" id="KW-0472">Membrane</keyword>
<dbReference type="GO" id="GO:0016787">
    <property type="term" value="F:hydrolase activity"/>
    <property type="evidence" value="ECO:0007669"/>
    <property type="project" value="UniProtKB-KW"/>
</dbReference>
<keyword evidence="2" id="KW-0378">Hydrolase</keyword>
<evidence type="ECO:0000256" key="1">
    <source>
        <dbReference type="SAM" id="Phobius"/>
    </source>
</evidence>
<sequence length="308" mass="35320">MDPYLYLFFHVLSHALLGAVIAYCFLPRDTWKNLMICLCSGALCGIFPDIFGDRSVAPWSHSILFTPLLALGIAYLTKLFYKKTSFKLIWGSSILSVLFGHLFLDYMGHDLPAFYPLSDKSYIMGAITLGDPWIWFPLIIGLGLSVFLRNKPKLPVVTSILFILVYLVFRIISKEIIEHKVQVQHPVPEKSYIIVEPDSHYEFPLDPRKWLEFRFRVISPHFSKGGDAGILGEKSDKLFWYDFYPVAFEINLSRGKYVPINSQDSKVVISVTKEWKEAGSNFIQGKYDGNLLTYKETTNGQWEEVIPQ</sequence>
<dbReference type="InterPro" id="IPR053170">
    <property type="entry name" value="Transcription_regulator"/>
</dbReference>
<dbReference type="PANTHER" id="PTHR40031:SF1">
    <property type="entry name" value="MEMBRANE-BOUND METAL-DEPENDENT HYDROLASE"/>
    <property type="match status" value="1"/>
</dbReference>
<gene>
    <name evidence="2" type="ORF">V6668_00980</name>
</gene>
<feature type="transmembrane region" description="Helical" evidence="1">
    <location>
        <begin position="6"/>
        <end position="26"/>
    </location>
</feature>
<dbReference type="InterPro" id="IPR007404">
    <property type="entry name" value="YdjM-like"/>
</dbReference>